<evidence type="ECO:0000256" key="3">
    <source>
        <dbReference type="ARBA" id="ARBA00022692"/>
    </source>
</evidence>
<keyword evidence="4 6" id="KW-1133">Transmembrane helix</keyword>
<evidence type="ECO:0000256" key="5">
    <source>
        <dbReference type="ARBA" id="ARBA00023136"/>
    </source>
</evidence>
<dbReference type="PANTHER" id="PTHR33529:SF6">
    <property type="entry name" value="YJGP_YJGQ FAMILY PERMEASE"/>
    <property type="match status" value="1"/>
</dbReference>
<evidence type="ECO:0000256" key="2">
    <source>
        <dbReference type="ARBA" id="ARBA00022475"/>
    </source>
</evidence>
<dbReference type="PANTHER" id="PTHR33529">
    <property type="entry name" value="SLR0882 PROTEIN-RELATED"/>
    <property type="match status" value="1"/>
</dbReference>
<dbReference type="Pfam" id="PF03739">
    <property type="entry name" value="LptF_LptG"/>
    <property type="match status" value="1"/>
</dbReference>
<evidence type="ECO:0000313" key="7">
    <source>
        <dbReference type="EMBL" id="OGK07267.1"/>
    </source>
</evidence>
<feature type="transmembrane region" description="Helical" evidence="6">
    <location>
        <begin position="6"/>
        <end position="32"/>
    </location>
</feature>
<feature type="transmembrane region" description="Helical" evidence="6">
    <location>
        <begin position="92"/>
        <end position="117"/>
    </location>
</feature>
<organism evidence="7 8">
    <name type="scientific">Candidatus Raymondbacteria bacterium RIFOXYD12_FULL_49_13</name>
    <dbReference type="NCBI Taxonomy" id="1817890"/>
    <lineage>
        <taxon>Bacteria</taxon>
        <taxon>Raymondiibacteriota</taxon>
    </lineage>
</organism>
<name>A0A1F7FLC8_UNCRA</name>
<dbReference type="EMBL" id="MFYX01000011">
    <property type="protein sequence ID" value="OGK07267.1"/>
    <property type="molecule type" value="Genomic_DNA"/>
</dbReference>
<dbReference type="InterPro" id="IPR005495">
    <property type="entry name" value="LptG/LptF_permease"/>
</dbReference>
<evidence type="ECO:0000256" key="1">
    <source>
        <dbReference type="ARBA" id="ARBA00004651"/>
    </source>
</evidence>
<evidence type="ECO:0000313" key="8">
    <source>
        <dbReference type="Proteomes" id="UP000179243"/>
    </source>
</evidence>
<comment type="caution">
    <text evidence="7">The sequence shown here is derived from an EMBL/GenBank/DDBJ whole genome shotgun (WGS) entry which is preliminary data.</text>
</comment>
<dbReference type="AlphaFoldDB" id="A0A1F7FLC8"/>
<keyword evidence="5 6" id="KW-0472">Membrane</keyword>
<protein>
    <recommendedName>
        <fullName evidence="9">LPS export ABC transporter permease LptG</fullName>
    </recommendedName>
</protein>
<reference evidence="7 8" key="1">
    <citation type="journal article" date="2016" name="Nat. Commun.">
        <title>Thousands of microbial genomes shed light on interconnected biogeochemical processes in an aquifer system.</title>
        <authorList>
            <person name="Anantharaman K."/>
            <person name="Brown C.T."/>
            <person name="Hug L.A."/>
            <person name="Sharon I."/>
            <person name="Castelle C.J."/>
            <person name="Probst A.J."/>
            <person name="Thomas B.C."/>
            <person name="Singh A."/>
            <person name="Wilkins M.J."/>
            <person name="Karaoz U."/>
            <person name="Brodie E.L."/>
            <person name="Williams K.H."/>
            <person name="Hubbard S.S."/>
            <person name="Banfield J.F."/>
        </authorList>
    </citation>
    <scope>NUCLEOTIDE SEQUENCE [LARGE SCALE GENOMIC DNA]</scope>
</reference>
<feature type="transmembrane region" description="Helical" evidence="6">
    <location>
        <begin position="307"/>
        <end position="325"/>
    </location>
</feature>
<accession>A0A1F7FLC8</accession>
<dbReference type="GO" id="GO:0043190">
    <property type="term" value="C:ATP-binding cassette (ABC) transporter complex"/>
    <property type="evidence" value="ECO:0007669"/>
    <property type="project" value="TreeGrafter"/>
</dbReference>
<sequence length="366" mass="42096">MRFRIIYLYIFKRFCINLAMCLVSSLVLYIVVDYVGNIRKFSEVSLLTVARYYLFQVPFIVNLIFSIAMLLASMFTMGMLAKNSEITAMRAAGISIFSITRPIVYLAIVCTLCNIAFNETLMPRINQARQRMYTVFVKKQELTNEISRRNFFYIGKKNVIFHFKGSYDAVRKRGDDVEIEFYRAGRLWTRVSCRILAWENKAWTAVDGTVRTFFDDSLSTEYFSRLTVFPAAIEARPEEILKERKQPDEMNFVELKDYIDSMKRTGEDPMKIESLRADLHFKVSLPFITIIVVMFGVSLTVKVGKNGVARVFGVGLLVGFVYYFFMKLGLGFGKSGALHPVIGAWLGNIIFFPLSAGYFFRVSKLE</sequence>
<feature type="transmembrane region" description="Helical" evidence="6">
    <location>
        <begin position="279"/>
        <end position="301"/>
    </location>
</feature>
<comment type="subcellular location">
    <subcellularLocation>
        <location evidence="1">Cell membrane</location>
        <topology evidence="1">Multi-pass membrane protein</topology>
    </subcellularLocation>
</comment>
<keyword evidence="3 6" id="KW-0812">Transmembrane</keyword>
<keyword evidence="2" id="KW-1003">Cell membrane</keyword>
<feature type="transmembrane region" description="Helical" evidence="6">
    <location>
        <begin position="337"/>
        <end position="360"/>
    </location>
</feature>
<feature type="transmembrane region" description="Helical" evidence="6">
    <location>
        <begin position="53"/>
        <end position="80"/>
    </location>
</feature>
<evidence type="ECO:0000256" key="4">
    <source>
        <dbReference type="ARBA" id="ARBA00022989"/>
    </source>
</evidence>
<gene>
    <name evidence="7" type="ORF">A2519_14155</name>
</gene>
<dbReference type="Proteomes" id="UP000179243">
    <property type="component" value="Unassembled WGS sequence"/>
</dbReference>
<evidence type="ECO:0008006" key="9">
    <source>
        <dbReference type="Google" id="ProtNLM"/>
    </source>
</evidence>
<evidence type="ECO:0000256" key="6">
    <source>
        <dbReference type="SAM" id="Phobius"/>
    </source>
</evidence>
<proteinExistence type="predicted"/>
<dbReference type="GO" id="GO:0015920">
    <property type="term" value="P:lipopolysaccharide transport"/>
    <property type="evidence" value="ECO:0007669"/>
    <property type="project" value="TreeGrafter"/>
</dbReference>